<keyword evidence="1" id="KW-0732">Signal</keyword>
<sequence>MFSAASSSRNQNSPLIRLFLSLALLRSSDGRSDGCLGLFASMCPATSEVISTQMKASKKLTNMRSSYR</sequence>
<organism evidence="2 3">
    <name type="scientific">Steinernema carpocapsae</name>
    <name type="common">Entomopathogenic nematode</name>
    <dbReference type="NCBI Taxonomy" id="34508"/>
    <lineage>
        <taxon>Eukaryota</taxon>
        <taxon>Metazoa</taxon>
        <taxon>Ecdysozoa</taxon>
        <taxon>Nematoda</taxon>
        <taxon>Chromadorea</taxon>
        <taxon>Rhabditida</taxon>
        <taxon>Tylenchina</taxon>
        <taxon>Panagrolaimomorpha</taxon>
        <taxon>Strongyloidoidea</taxon>
        <taxon>Steinernematidae</taxon>
        <taxon>Steinernema</taxon>
    </lineage>
</organism>
<dbReference type="EMBL" id="AZBU02000003">
    <property type="protein sequence ID" value="TKR87312.1"/>
    <property type="molecule type" value="Genomic_DNA"/>
</dbReference>
<evidence type="ECO:0000313" key="3">
    <source>
        <dbReference type="Proteomes" id="UP000298663"/>
    </source>
</evidence>
<accession>A0A4U5NV96</accession>
<evidence type="ECO:0000313" key="2">
    <source>
        <dbReference type="EMBL" id="TKR87312.1"/>
    </source>
</evidence>
<comment type="caution">
    <text evidence="2">The sequence shown here is derived from an EMBL/GenBank/DDBJ whole genome shotgun (WGS) entry which is preliminary data.</text>
</comment>
<dbReference type="AlphaFoldDB" id="A0A4U5NV96"/>
<reference evidence="2 3" key="2">
    <citation type="journal article" date="2019" name="G3 (Bethesda)">
        <title>Hybrid Assembly of the Genome of the Entomopathogenic Nematode Steinernema carpocapsae Identifies the X-Chromosome.</title>
        <authorList>
            <person name="Serra L."/>
            <person name="Macchietto M."/>
            <person name="Macias-Munoz A."/>
            <person name="McGill C.J."/>
            <person name="Rodriguez I.M."/>
            <person name="Rodriguez B."/>
            <person name="Murad R."/>
            <person name="Mortazavi A."/>
        </authorList>
    </citation>
    <scope>NUCLEOTIDE SEQUENCE [LARGE SCALE GENOMIC DNA]</scope>
    <source>
        <strain evidence="2 3">ALL</strain>
    </source>
</reference>
<protein>
    <recommendedName>
        <fullName evidence="4">Secreted protein</fullName>
    </recommendedName>
</protein>
<feature type="signal peptide" evidence="1">
    <location>
        <begin position="1"/>
        <end position="30"/>
    </location>
</feature>
<proteinExistence type="predicted"/>
<dbReference type="Proteomes" id="UP000298663">
    <property type="component" value="Unassembled WGS sequence"/>
</dbReference>
<evidence type="ECO:0008006" key="4">
    <source>
        <dbReference type="Google" id="ProtNLM"/>
    </source>
</evidence>
<gene>
    <name evidence="2" type="ORF">L596_011729</name>
</gene>
<keyword evidence="3" id="KW-1185">Reference proteome</keyword>
<name>A0A4U5NV96_STECR</name>
<evidence type="ECO:0000256" key="1">
    <source>
        <dbReference type="SAM" id="SignalP"/>
    </source>
</evidence>
<feature type="chain" id="PRO_5020666190" description="Secreted protein" evidence="1">
    <location>
        <begin position="31"/>
        <end position="68"/>
    </location>
</feature>
<reference evidence="2 3" key="1">
    <citation type="journal article" date="2015" name="Genome Biol.">
        <title>Comparative genomics of Steinernema reveals deeply conserved gene regulatory networks.</title>
        <authorList>
            <person name="Dillman A.R."/>
            <person name="Macchietto M."/>
            <person name="Porter C.F."/>
            <person name="Rogers A."/>
            <person name="Williams B."/>
            <person name="Antoshechkin I."/>
            <person name="Lee M.M."/>
            <person name="Goodwin Z."/>
            <person name="Lu X."/>
            <person name="Lewis E.E."/>
            <person name="Goodrich-Blair H."/>
            <person name="Stock S.P."/>
            <person name="Adams B.J."/>
            <person name="Sternberg P.W."/>
            <person name="Mortazavi A."/>
        </authorList>
    </citation>
    <scope>NUCLEOTIDE SEQUENCE [LARGE SCALE GENOMIC DNA]</scope>
    <source>
        <strain evidence="2 3">ALL</strain>
    </source>
</reference>